<dbReference type="RefSeq" id="WP_190133286.1">
    <property type="nucleotide sequence ID" value="NZ_BNBD01000026.1"/>
</dbReference>
<dbReference type="Pfam" id="PF02878">
    <property type="entry name" value="PGM_PMM_I"/>
    <property type="match status" value="1"/>
</dbReference>
<feature type="domain" description="Alpha-D-phosphohexomutase alpha/beta/alpha" evidence="3">
    <location>
        <begin position="25"/>
        <end position="139"/>
    </location>
</feature>
<dbReference type="AlphaFoldDB" id="A0A919B9V9"/>
<dbReference type="Proteomes" id="UP000638313">
    <property type="component" value="Unassembled WGS sequence"/>
</dbReference>
<dbReference type="EMBL" id="BNBD01000026">
    <property type="protein sequence ID" value="GHF73994.1"/>
    <property type="molecule type" value="Genomic_DNA"/>
</dbReference>
<sequence>MLNPVDAEKVIRDGAAAGRYPDDIHEGVAWWVGACLVAVTQAARIAVAYDGRATSVTFHRRLCHGAVNAQHFACTVHDLHVAGEDELRVAMKDLGGVPGALVTTSIDNGGERVRIVLYGRDSQVLGEDAGLARIRRLITEDRVPRPVNDQARGRIEPYRRHRPEGAEQ</sequence>
<dbReference type="Gene3D" id="3.40.120.10">
    <property type="entry name" value="Alpha-D-Glucose-1,6-Bisphosphate, subunit A, domain 3"/>
    <property type="match status" value="1"/>
</dbReference>
<dbReference type="GO" id="GO:0016868">
    <property type="term" value="F:intramolecular phosphotransferase activity"/>
    <property type="evidence" value="ECO:0007669"/>
    <property type="project" value="InterPro"/>
</dbReference>
<protein>
    <recommendedName>
        <fullName evidence="3">Alpha-D-phosphohexomutase alpha/beta/alpha domain-containing protein</fullName>
    </recommendedName>
</protein>
<dbReference type="InterPro" id="IPR005844">
    <property type="entry name" value="A-D-PHexomutase_a/b/a-I"/>
</dbReference>
<accession>A0A919B9V9</accession>
<comment type="caution">
    <text evidence="4">The sequence shown here is derived from an EMBL/GenBank/DDBJ whole genome shotgun (WGS) entry which is preliminary data.</text>
</comment>
<dbReference type="GO" id="GO:0005975">
    <property type="term" value="P:carbohydrate metabolic process"/>
    <property type="evidence" value="ECO:0007669"/>
    <property type="project" value="InterPro"/>
</dbReference>
<dbReference type="InterPro" id="IPR016055">
    <property type="entry name" value="A-D-PHexomutase_a/b/a-I/II/III"/>
</dbReference>
<proteinExistence type="inferred from homology"/>
<comment type="similarity">
    <text evidence="1">Belongs to the phosphohexose mutase family.</text>
</comment>
<reference evidence="4" key="1">
    <citation type="journal article" date="2014" name="Int. J. Syst. Evol. Microbiol.">
        <title>Complete genome sequence of Corynebacterium casei LMG S-19264T (=DSM 44701T), isolated from a smear-ripened cheese.</title>
        <authorList>
            <consortium name="US DOE Joint Genome Institute (JGI-PGF)"/>
            <person name="Walter F."/>
            <person name="Albersmeier A."/>
            <person name="Kalinowski J."/>
            <person name="Ruckert C."/>
        </authorList>
    </citation>
    <scope>NUCLEOTIDE SEQUENCE</scope>
    <source>
        <strain evidence="4">JCM 4059</strain>
    </source>
</reference>
<evidence type="ECO:0000313" key="4">
    <source>
        <dbReference type="EMBL" id="GHF73994.1"/>
    </source>
</evidence>
<keyword evidence="5" id="KW-1185">Reference proteome</keyword>
<evidence type="ECO:0000256" key="2">
    <source>
        <dbReference type="SAM" id="MobiDB-lite"/>
    </source>
</evidence>
<evidence type="ECO:0000256" key="1">
    <source>
        <dbReference type="ARBA" id="ARBA00010231"/>
    </source>
</evidence>
<name>A0A919B9V9_9ACTN</name>
<evidence type="ECO:0000313" key="5">
    <source>
        <dbReference type="Proteomes" id="UP000638313"/>
    </source>
</evidence>
<organism evidence="4 5">
    <name type="scientific">Streptomyces mashuensis</name>
    <dbReference type="NCBI Taxonomy" id="33904"/>
    <lineage>
        <taxon>Bacteria</taxon>
        <taxon>Bacillati</taxon>
        <taxon>Actinomycetota</taxon>
        <taxon>Actinomycetes</taxon>
        <taxon>Kitasatosporales</taxon>
        <taxon>Streptomycetaceae</taxon>
        <taxon>Streptomyces</taxon>
    </lineage>
</organism>
<reference evidence="4" key="2">
    <citation type="submission" date="2020-09" db="EMBL/GenBank/DDBJ databases">
        <authorList>
            <person name="Sun Q."/>
            <person name="Ohkuma M."/>
        </authorList>
    </citation>
    <scope>NUCLEOTIDE SEQUENCE</scope>
    <source>
        <strain evidence="4">JCM 4059</strain>
    </source>
</reference>
<feature type="compositionally biased region" description="Basic and acidic residues" evidence="2">
    <location>
        <begin position="151"/>
        <end position="168"/>
    </location>
</feature>
<dbReference type="SUPFAM" id="SSF53738">
    <property type="entry name" value="Phosphoglucomutase, first 3 domains"/>
    <property type="match status" value="1"/>
</dbReference>
<feature type="region of interest" description="Disordered" evidence="2">
    <location>
        <begin position="148"/>
        <end position="168"/>
    </location>
</feature>
<gene>
    <name evidence="4" type="ORF">GCM10010218_63890</name>
</gene>
<evidence type="ECO:0000259" key="3">
    <source>
        <dbReference type="Pfam" id="PF02878"/>
    </source>
</evidence>